<evidence type="ECO:0000313" key="2">
    <source>
        <dbReference type="EMBL" id="KAK5640990.1"/>
    </source>
</evidence>
<dbReference type="Pfam" id="PF02958">
    <property type="entry name" value="EcKL"/>
    <property type="match status" value="1"/>
</dbReference>
<protein>
    <recommendedName>
        <fullName evidence="1">CHK kinase-like domain-containing protein</fullName>
    </recommendedName>
</protein>
<dbReference type="SMART" id="SM00587">
    <property type="entry name" value="CHK"/>
    <property type="match status" value="1"/>
</dbReference>
<dbReference type="Gene3D" id="3.90.1200.10">
    <property type="match status" value="1"/>
</dbReference>
<comment type="caution">
    <text evidence="2">The sequence shown here is derived from an EMBL/GenBank/DDBJ whole genome shotgun (WGS) entry which is preliminary data.</text>
</comment>
<dbReference type="InterPro" id="IPR015897">
    <property type="entry name" value="CHK_kinase-like"/>
</dbReference>
<name>A0AAN7V2C1_9COLE</name>
<proteinExistence type="predicted"/>
<dbReference type="EMBL" id="JAVRBK010000007">
    <property type="protein sequence ID" value="KAK5640990.1"/>
    <property type="molecule type" value="Genomic_DNA"/>
</dbReference>
<organism evidence="2 3">
    <name type="scientific">Pyrocoelia pectoralis</name>
    <dbReference type="NCBI Taxonomy" id="417401"/>
    <lineage>
        <taxon>Eukaryota</taxon>
        <taxon>Metazoa</taxon>
        <taxon>Ecdysozoa</taxon>
        <taxon>Arthropoda</taxon>
        <taxon>Hexapoda</taxon>
        <taxon>Insecta</taxon>
        <taxon>Pterygota</taxon>
        <taxon>Neoptera</taxon>
        <taxon>Endopterygota</taxon>
        <taxon>Coleoptera</taxon>
        <taxon>Polyphaga</taxon>
        <taxon>Elateriformia</taxon>
        <taxon>Elateroidea</taxon>
        <taxon>Lampyridae</taxon>
        <taxon>Lampyrinae</taxon>
        <taxon>Pyrocoelia</taxon>
    </lineage>
</organism>
<dbReference type="PANTHER" id="PTHR11012">
    <property type="entry name" value="PROTEIN KINASE-LIKE DOMAIN-CONTAINING"/>
    <property type="match status" value="1"/>
</dbReference>
<dbReference type="SUPFAM" id="SSF56112">
    <property type="entry name" value="Protein kinase-like (PK-like)"/>
    <property type="match status" value="1"/>
</dbReference>
<feature type="domain" description="CHK kinase-like" evidence="1">
    <location>
        <begin position="125"/>
        <end position="312"/>
    </location>
</feature>
<evidence type="ECO:0000259" key="1">
    <source>
        <dbReference type="SMART" id="SM00587"/>
    </source>
</evidence>
<dbReference type="Proteomes" id="UP001329430">
    <property type="component" value="Chromosome 7"/>
</dbReference>
<dbReference type="AlphaFoldDB" id="A0AAN7V2C1"/>
<keyword evidence="3" id="KW-1185">Reference proteome</keyword>
<gene>
    <name evidence="2" type="ORF">RI129_009537</name>
</gene>
<accession>A0AAN7V2C1</accession>
<dbReference type="InterPro" id="IPR004119">
    <property type="entry name" value="EcKL"/>
</dbReference>
<reference evidence="2 3" key="1">
    <citation type="journal article" date="2024" name="Insects">
        <title>An Improved Chromosome-Level Genome Assembly of the Firefly Pyrocoelia pectoralis.</title>
        <authorList>
            <person name="Fu X."/>
            <person name="Meyer-Rochow V.B."/>
            <person name="Ballantyne L."/>
            <person name="Zhu X."/>
        </authorList>
    </citation>
    <scope>NUCLEOTIDE SEQUENCE [LARGE SCALE GENOMIC DNA]</scope>
    <source>
        <strain evidence="2">XCY_ONT2</strain>
    </source>
</reference>
<evidence type="ECO:0000313" key="3">
    <source>
        <dbReference type="Proteomes" id="UP001329430"/>
    </source>
</evidence>
<dbReference type="InterPro" id="IPR011009">
    <property type="entry name" value="Kinase-like_dom_sf"/>
</dbReference>
<dbReference type="PANTHER" id="PTHR11012:SF56">
    <property type="entry name" value="CHK KINASE-LIKE DOMAIN-CONTAINING PROTEIN-RELATED"/>
    <property type="match status" value="1"/>
</dbReference>
<sequence length="397" mass="46580">MASEYQIISKKSLKAVFDDYFKQNVEIANFKSTQLTSDGDNFCSELKRISVSYSLQDEAKKRRFSLIAKYLPQNEYQAQFIEEMKFFYFEQKMYSQIIPKLNQLDYSLKFAPELYYSSQKPIPMLLLEDLSRLNYKVVTGGNLDFNHSLLVIEKLAYLHAASYALHEQNPTVFKGLNQFILRKTDIMAKLLTTCYDEVLIACNDIPELQKYVCKLKVARDHILNKVYNIHFMNSNLKVLNHGDCWRNNVLFHYSKEGEPVDAIFIDFQNPCFASPCLDLQYFLATSVTLEVKSKYSVILDHYFNSLLKYLDKLHLNAMPKREEFYEDFRSTAHLGFASSIFLLPITKAGKMKGASVENFLESREEGSYRHYCFSNEEYRKEMMYYLPFFDKFGIFDI</sequence>